<evidence type="ECO:0000256" key="2">
    <source>
        <dbReference type="ARBA" id="ARBA00022491"/>
    </source>
</evidence>
<evidence type="ECO:0000256" key="6">
    <source>
        <dbReference type="SAM" id="MobiDB-lite"/>
    </source>
</evidence>
<feature type="region of interest" description="Disordered" evidence="6">
    <location>
        <begin position="1"/>
        <end position="25"/>
    </location>
</feature>
<organism evidence="7 8">
    <name type="scientific">Septoria linicola</name>
    <dbReference type="NCBI Taxonomy" id="215465"/>
    <lineage>
        <taxon>Eukaryota</taxon>
        <taxon>Fungi</taxon>
        <taxon>Dikarya</taxon>
        <taxon>Ascomycota</taxon>
        <taxon>Pezizomycotina</taxon>
        <taxon>Dothideomycetes</taxon>
        <taxon>Dothideomycetidae</taxon>
        <taxon>Mycosphaerellales</taxon>
        <taxon>Mycosphaerellaceae</taxon>
        <taxon>Septoria</taxon>
    </lineage>
</organism>
<dbReference type="InterPro" id="IPR013907">
    <property type="entry name" value="Sds3"/>
</dbReference>
<feature type="compositionally biased region" description="Basic residues" evidence="6">
    <location>
        <begin position="231"/>
        <end position="241"/>
    </location>
</feature>
<feature type="region of interest" description="Disordered" evidence="6">
    <location>
        <begin position="408"/>
        <end position="447"/>
    </location>
</feature>
<feature type="compositionally biased region" description="Polar residues" evidence="6">
    <location>
        <begin position="214"/>
        <end position="227"/>
    </location>
</feature>
<protein>
    <recommendedName>
        <fullName evidence="9">Deacetylase complex subunit</fullName>
    </recommendedName>
</protein>
<evidence type="ECO:0000313" key="7">
    <source>
        <dbReference type="EMBL" id="USW53661.1"/>
    </source>
</evidence>
<proteinExistence type="predicted"/>
<keyword evidence="8" id="KW-1185">Reference proteome</keyword>
<keyword evidence="2" id="KW-0678">Repressor</keyword>
<evidence type="ECO:0000256" key="5">
    <source>
        <dbReference type="ARBA" id="ARBA00023242"/>
    </source>
</evidence>
<evidence type="ECO:0000313" key="8">
    <source>
        <dbReference type="Proteomes" id="UP001056384"/>
    </source>
</evidence>
<feature type="region of interest" description="Disordered" evidence="6">
    <location>
        <begin position="326"/>
        <end position="391"/>
    </location>
</feature>
<dbReference type="GO" id="GO:0005654">
    <property type="term" value="C:nucleoplasm"/>
    <property type="evidence" value="ECO:0007669"/>
    <property type="project" value="UniProtKB-ARBA"/>
</dbReference>
<keyword evidence="3" id="KW-0805">Transcription regulation</keyword>
<feature type="region of interest" description="Disordered" evidence="6">
    <location>
        <begin position="570"/>
        <end position="602"/>
    </location>
</feature>
<feature type="region of interest" description="Disordered" evidence="6">
    <location>
        <begin position="211"/>
        <end position="282"/>
    </location>
</feature>
<evidence type="ECO:0008006" key="9">
    <source>
        <dbReference type="Google" id="ProtNLM"/>
    </source>
</evidence>
<evidence type="ECO:0000256" key="4">
    <source>
        <dbReference type="ARBA" id="ARBA00023163"/>
    </source>
</evidence>
<comment type="subcellular location">
    <subcellularLocation>
        <location evidence="1">Nucleus</location>
    </subcellularLocation>
</comment>
<evidence type="ECO:0000256" key="3">
    <source>
        <dbReference type="ARBA" id="ARBA00023015"/>
    </source>
</evidence>
<dbReference type="Proteomes" id="UP001056384">
    <property type="component" value="Chromosome 5"/>
</dbReference>
<dbReference type="AlphaFoldDB" id="A0A9Q9AXK5"/>
<dbReference type="SMART" id="SM01401">
    <property type="entry name" value="Sds3"/>
    <property type="match status" value="1"/>
</dbReference>
<dbReference type="GO" id="GO:0010468">
    <property type="term" value="P:regulation of gene expression"/>
    <property type="evidence" value="ECO:0007669"/>
    <property type="project" value="UniProtKB-ARBA"/>
</dbReference>
<evidence type="ECO:0000256" key="1">
    <source>
        <dbReference type="ARBA" id="ARBA00004123"/>
    </source>
</evidence>
<accession>A0A9Q9AXK5</accession>
<gene>
    <name evidence="7" type="ORF">Slin15195_G069800</name>
</gene>
<keyword evidence="4" id="KW-0804">Transcription</keyword>
<dbReference type="EMBL" id="CP099422">
    <property type="protein sequence ID" value="USW53661.1"/>
    <property type="molecule type" value="Genomic_DNA"/>
</dbReference>
<sequence>MAINHRDASIFNGSASPQPQPLTKRDVRRNRIMERLQAMVDGFSANQNQHYRAQLQGVQVDMTLVLRADPYSTDVPLGDSHEDIRELVESVVQSDAQGNGGIALPEDENIKTDFWATAGRRYGEFAREVNDAIERRDADLTLLHNNYDNALQELDRVHAQRLRQAEEEHRELSNTIRQRLVGTLNKKRQQLLRDKDQLDISDSNAMLLHPNHFSIGNNPASPSQNGVGVNKRTRHLRHHRGASPAPPGAEGENGKRKRKLGEDDNGNESPIPNFGGRSPFKEAKSSREYAQFEAPAYSLERLFTEKELALATDLAKKATYKYFYQKEQESSSNSNGTAVASVDGETTAENGDVPADEAMADANGTNTPPPAEPLAAVGMERQTSHQVLTRGGAKANPLAALSDLANAAAAASSTEPVVRRNPFTPEQPSFHATTRAEKSGAPAPPPVSNLDMENDFNMMRDAGADYHAADPDGDIEMDQMAADEAKDLRRRLLDQALGVSGVQAPYRLPQLEPGPGALIGRGVDREPRTGFAPVQPVIVRIESRLKTAAADVMSNASGGAMAAALSGRLGAEPMSRTTSAGGISELGEPSTSRGRGGRGRLV</sequence>
<reference evidence="7" key="1">
    <citation type="submission" date="2022-06" db="EMBL/GenBank/DDBJ databases">
        <title>Complete genome sequences of two strains of the flax pathogen Septoria linicola.</title>
        <authorList>
            <person name="Lapalu N."/>
            <person name="Simon A."/>
            <person name="Demenou B."/>
            <person name="Paumier D."/>
            <person name="Guillot M.-P."/>
            <person name="Gout L."/>
            <person name="Valade R."/>
        </authorList>
    </citation>
    <scope>NUCLEOTIDE SEQUENCE</scope>
    <source>
        <strain evidence="7">SE15195</strain>
    </source>
</reference>
<dbReference type="Pfam" id="PF08598">
    <property type="entry name" value="Sds3"/>
    <property type="match status" value="1"/>
</dbReference>
<keyword evidence="5" id="KW-0539">Nucleus</keyword>
<dbReference type="PANTHER" id="PTHR21964">
    <property type="entry name" value="BREAST CANCER METASTASIS-SUPPRESSOR 1"/>
    <property type="match status" value="1"/>
</dbReference>
<name>A0A9Q9AXK5_9PEZI</name>
<dbReference type="OrthoDB" id="70376at2759"/>